<evidence type="ECO:0000256" key="1">
    <source>
        <dbReference type="ARBA" id="ARBA00004236"/>
    </source>
</evidence>
<evidence type="ECO:0000256" key="3">
    <source>
        <dbReference type="ARBA" id="ARBA00022676"/>
    </source>
</evidence>
<keyword evidence="4 7" id="KW-0808">Transferase</keyword>
<dbReference type="OrthoDB" id="9777873at2"/>
<organism evidence="7 8">
    <name type="scientific">Caballeronia udeis</name>
    <dbReference type="NCBI Taxonomy" id="1232866"/>
    <lineage>
        <taxon>Bacteria</taxon>
        <taxon>Pseudomonadati</taxon>
        <taxon>Pseudomonadota</taxon>
        <taxon>Betaproteobacteria</taxon>
        <taxon>Burkholderiales</taxon>
        <taxon>Burkholderiaceae</taxon>
        <taxon>Caballeronia</taxon>
    </lineage>
</organism>
<dbReference type="GO" id="GO:0016757">
    <property type="term" value="F:glycosyltransferase activity"/>
    <property type="evidence" value="ECO:0007669"/>
    <property type="project" value="UniProtKB-KW"/>
</dbReference>
<dbReference type="GO" id="GO:0005886">
    <property type="term" value="C:plasma membrane"/>
    <property type="evidence" value="ECO:0007669"/>
    <property type="project" value="UniProtKB-SubCell"/>
</dbReference>
<dbReference type="EMBL" id="FCOK02000067">
    <property type="protein sequence ID" value="SAL62386.1"/>
    <property type="molecule type" value="Genomic_DNA"/>
</dbReference>
<keyword evidence="2" id="KW-1003">Cell membrane</keyword>
<protein>
    <submittedName>
        <fullName evidence="7">Putative glycosyl transferase</fullName>
    </submittedName>
</protein>
<dbReference type="InterPro" id="IPR029044">
    <property type="entry name" value="Nucleotide-diphossugar_trans"/>
</dbReference>
<evidence type="ECO:0000313" key="8">
    <source>
        <dbReference type="Proteomes" id="UP000054683"/>
    </source>
</evidence>
<feature type="domain" description="Glycosyltransferase 2-like" evidence="6">
    <location>
        <begin position="5"/>
        <end position="107"/>
    </location>
</feature>
<evidence type="ECO:0000313" key="7">
    <source>
        <dbReference type="EMBL" id="SAL62386.1"/>
    </source>
</evidence>
<gene>
    <name evidence="7" type="ORF">AWB69_06967</name>
</gene>
<dbReference type="PANTHER" id="PTHR43646:SF2">
    <property type="entry name" value="GLYCOSYLTRANSFERASE 2-LIKE DOMAIN-CONTAINING PROTEIN"/>
    <property type="match status" value="1"/>
</dbReference>
<keyword evidence="5" id="KW-0472">Membrane</keyword>
<dbReference type="RefSeq" id="WP_062091192.1">
    <property type="nucleotide sequence ID" value="NZ_FCOK02000067.1"/>
</dbReference>
<evidence type="ECO:0000259" key="6">
    <source>
        <dbReference type="Pfam" id="PF00535"/>
    </source>
</evidence>
<dbReference type="AlphaFoldDB" id="A0A158J0K7"/>
<sequence>MIGAVIPVHNEEALLGCCLAALAVAAGHAALAGETVRIVVVLDSCTDRSEAIACAAGVEILTVAARNVGVARAAGAALLLAAGARWLAFTDADSRVSPDWLAVQLSLGVEAVCGSICVDDWDAHPPAVREVFARIYRDRDGHRHVHGANLGVCASAYRRAGGFPPLACREDVVLVERLIAIGANIAWSAAPRVVTSARVAARVQGGFGDTLAGWATQAL</sequence>
<dbReference type="Pfam" id="PF00535">
    <property type="entry name" value="Glycos_transf_2"/>
    <property type="match status" value="1"/>
</dbReference>
<dbReference type="InterPro" id="IPR001173">
    <property type="entry name" value="Glyco_trans_2-like"/>
</dbReference>
<proteinExistence type="predicted"/>
<keyword evidence="3" id="KW-0328">Glycosyltransferase</keyword>
<dbReference type="Gene3D" id="3.90.550.10">
    <property type="entry name" value="Spore Coat Polysaccharide Biosynthesis Protein SpsA, Chain A"/>
    <property type="match status" value="1"/>
</dbReference>
<reference evidence="7 8" key="1">
    <citation type="submission" date="2016-01" db="EMBL/GenBank/DDBJ databases">
        <authorList>
            <person name="Oliw E.H."/>
        </authorList>
    </citation>
    <scope>NUCLEOTIDE SEQUENCE [LARGE SCALE GENOMIC DNA]</scope>
    <source>
        <strain evidence="7">LMG 27134</strain>
    </source>
</reference>
<evidence type="ECO:0000256" key="4">
    <source>
        <dbReference type="ARBA" id="ARBA00022679"/>
    </source>
</evidence>
<dbReference type="Proteomes" id="UP000054683">
    <property type="component" value="Unassembled WGS sequence"/>
</dbReference>
<accession>A0A158J0K7</accession>
<name>A0A158J0K7_9BURK</name>
<evidence type="ECO:0000256" key="5">
    <source>
        <dbReference type="ARBA" id="ARBA00023136"/>
    </source>
</evidence>
<evidence type="ECO:0000256" key="2">
    <source>
        <dbReference type="ARBA" id="ARBA00022475"/>
    </source>
</evidence>
<dbReference type="SUPFAM" id="SSF53448">
    <property type="entry name" value="Nucleotide-diphospho-sugar transferases"/>
    <property type="match status" value="1"/>
</dbReference>
<dbReference type="PANTHER" id="PTHR43646">
    <property type="entry name" value="GLYCOSYLTRANSFERASE"/>
    <property type="match status" value="1"/>
</dbReference>
<comment type="subcellular location">
    <subcellularLocation>
        <location evidence="1">Cell membrane</location>
    </subcellularLocation>
</comment>